<keyword evidence="3" id="KW-1185">Reference proteome</keyword>
<reference evidence="2 3" key="1">
    <citation type="journal article" date="2011" name="PLoS Pathog.">
        <title>Endophytic Life Strategies Decoded by Genome and Transcriptome Analyses of the Mutualistic Root Symbiont Piriformospora indica.</title>
        <authorList>
            <person name="Zuccaro A."/>
            <person name="Lahrmann U."/>
            <person name="Guldener U."/>
            <person name="Langen G."/>
            <person name="Pfiffi S."/>
            <person name="Biedenkopf D."/>
            <person name="Wong P."/>
            <person name="Samans B."/>
            <person name="Grimm C."/>
            <person name="Basiewicz M."/>
            <person name="Murat C."/>
            <person name="Martin F."/>
            <person name="Kogel K.H."/>
        </authorList>
    </citation>
    <scope>NUCLEOTIDE SEQUENCE [LARGE SCALE GENOMIC DNA]</scope>
    <source>
        <strain evidence="2 3">DSM 11827</strain>
    </source>
</reference>
<dbReference type="AlphaFoldDB" id="G4THT0"/>
<accession>G4THT0</accession>
<keyword evidence="1" id="KW-0812">Transmembrane</keyword>
<dbReference type="Proteomes" id="UP000007148">
    <property type="component" value="Unassembled WGS sequence"/>
</dbReference>
<comment type="caution">
    <text evidence="2">The sequence shown here is derived from an EMBL/GenBank/DDBJ whole genome shotgun (WGS) entry which is preliminary data.</text>
</comment>
<dbReference type="InParanoid" id="G4THT0"/>
<proteinExistence type="predicted"/>
<protein>
    <submittedName>
        <fullName evidence="2">Uncharacterized protein</fullName>
    </submittedName>
</protein>
<evidence type="ECO:0000256" key="1">
    <source>
        <dbReference type="SAM" id="Phobius"/>
    </source>
</evidence>
<sequence>MGTKLVAETIIVAVTLYHAVQFHRASFSLKGTAPGIVIATLHRDGFSYFAFIFSTRLVLCILMWGVSSLIVPILTSLEFALMSTLTSRWLLSFRQLAISVWGDSQTIQAECTTSHSITRPPTSTIDAVTHSLGFSAWEPTGVEHPLQELSDLYTIR</sequence>
<keyword evidence="1" id="KW-1133">Transmembrane helix</keyword>
<keyword evidence="1" id="KW-0472">Membrane</keyword>
<dbReference type="OrthoDB" id="2638860at2759"/>
<dbReference type="EMBL" id="CAFZ01000098">
    <property type="protein sequence ID" value="CCA70873.1"/>
    <property type="molecule type" value="Genomic_DNA"/>
</dbReference>
<organism evidence="2 3">
    <name type="scientific">Serendipita indica (strain DSM 11827)</name>
    <name type="common">Root endophyte fungus</name>
    <name type="synonym">Piriformospora indica</name>
    <dbReference type="NCBI Taxonomy" id="1109443"/>
    <lineage>
        <taxon>Eukaryota</taxon>
        <taxon>Fungi</taxon>
        <taxon>Dikarya</taxon>
        <taxon>Basidiomycota</taxon>
        <taxon>Agaricomycotina</taxon>
        <taxon>Agaricomycetes</taxon>
        <taxon>Sebacinales</taxon>
        <taxon>Serendipitaceae</taxon>
        <taxon>Serendipita</taxon>
    </lineage>
</organism>
<gene>
    <name evidence="2" type="ORF">PIIN_04809</name>
</gene>
<evidence type="ECO:0000313" key="2">
    <source>
        <dbReference type="EMBL" id="CCA70873.1"/>
    </source>
</evidence>
<dbReference type="HOGENOM" id="CLU_1687353_0_0_1"/>
<feature type="transmembrane region" description="Helical" evidence="1">
    <location>
        <begin position="46"/>
        <end position="64"/>
    </location>
</feature>
<evidence type="ECO:0000313" key="3">
    <source>
        <dbReference type="Proteomes" id="UP000007148"/>
    </source>
</evidence>
<name>G4THT0_SERID</name>